<reference evidence="3" key="2">
    <citation type="submission" date="2015-07" db="EMBL/GenBank/DDBJ databases">
        <authorList>
            <person name="Noorani M."/>
        </authorList>
    </citation>
    <scope>NUCLEOTIDE SEQUENCE</scope>
    <source>
        <strain evidence="3">Yugu1</strain>
    </source>
</reference>
<reference evidence="3" key="1">
    <citation type="journal article" date="2012" name="Nat. Biotechnol.">
        <title>Reference genome sequence of the model plant Setaria.</title>
        <authorList>
            <person name="Bennetzen J.L."/>
            <person name="Schmutz J."/>
            <person name="Wang H."/>
            <person name="Percifield R."/>
            <person name="Hawkins J."/>
            <person name="Pontaroli A.C."/>
            <person name="Estep M."/>
            <person name="Feng L."/>
            <person name="Vaughn J.N."/>
            <person name="Grimwood J."/>
            <person name="Jenkins J."/>
            <person name="Barry K."/>
            <person name="Lindquist E."/>
            <person name="Hellsten U."/>
            <person name="Deshpande S."/>
            <person name="Wang X."/>
            <person name="Wu X."/>
            <person name="Mitros T."/>
            <person name="Triplett J."/>
            <person name="Yang X."/>
            <person name="Ye C.Y."/>
            <person name="Mauro-Herrera M."/>
            <person name="Wang L."/>
            <person name="Li P."/>
            <person name="Sharma M."/>
            <person name="Sharma R."/>
            <person name="Ronald P.C."/>
            <person name="Panaud O."/>
            <person name="Kellogg E.A."/>
            <person name="Brutnell T.P."/>
            <person name="Doust A.N."/>
            <person name="Tuskan G.A."/>
            <person name="Rokhsar D."/>
            <person name="Devos K.M."/>
        </authorList>
    </citation>
    <scope>NUCLEOTIDE SEQUENCE [LARGE SCALE GENOMIC DNA]</scope>
    <source>
        <strain evidence="3">Yugu1</strain>
    </source>
</reference>
<dbReference type="STRING" id="4555.A0A368QWG0"/>
<name>A0A368QWG0_SETIT</name>
<evidence type="ECO:0000259" key="2">
    <source>
        <dbReference type="Pfam" id="PF01370"/>
    </source>
</evidence>
<dbReference type="SUPFAM" id="SSF51735">
    <property type="entry name" value="NAD(P)-binding Rossmann-fold domains"/>
    <property type="match status" value="1"/>
</dbReference>
<dbReference type="InterPro" id="IPR036291">
    <property type="entry name" value="NAD(P)-bd_dom_sf"/>
</dbReference>
<dbReference type="InterPro" id="IPR001509">
    <property type="entry name" value="Epimerase_deHydtase"/>
</dbReference>
<dbReference type="OrthoDB" id="2735536at2759"/>
<dbReference type="PANTHER" id="PTHR10366">
    <property type="entry name" value="NAD DEPENDENT EPIMERASE/DEHYDRATASE"/>
    <property type="match status" value="1"/>
</dbReference>
<evidence type="ECO:0000313" key="3">
    <source>
        <dbReference type="EMBL" id="RCV22128.1"/>
    </source>
</evidence>
<dbReference type="GO" id="GO:0016491">
    <property type="term" value="F:oxidoreductase activity"/>
    <property type="evidence" value="ECO:0007669"/>
    <property type="project" value="UniProtKB-KW"/>
</dbReference>
<gene>
    <name evidence="3" type="ORF">SETIT_4G195700v2</name>
</gene>
<dbReference type="AlphaFoldDB" id="A0A368QWG0"/>
<accession>A0A368QWG0</accession>
<feature type="domain" description="NAD-dependent epimerase/dehydratase" evidence="2">
    <location>
        <begin position="87"/>
        <end position="309"/>
    </location>
</feature>
<proteinExistence type="predicted"/>
<evidence type="ECO:0000256" key="1">
    <source>
        <dbReference type="ARBA" id="ARBA00023002"/>
    </source>
</evidence>
<dbReference type="EMBL" id="CM003531">
    <property type="protein sequence ID" value="RCV22128.1"/>
    <property type="molecule type" value="Genomic_DNA"/>
</dbReference>
<protein>
    <recommendedName>
        <fullName evidence="2">NAD-dependent epimerase/dehydratase domain-containing protein</fullName>
    </recommendedName>
</protein>
<organism evidence="3">
    <name type="scientific">Setaria italica</name>
    <name type="common">Foxtail millet</name>
    <name type="synonym">Panicum italicum</name>
    <dbReference type="NCBI Taxonomy" id="4555"/>
    <lineage>
        <taxon>Eukaryota</taxon>
        <taxon>Viridiplantae</taxon>
        <taxon>Streptophyta</taxon>
        <taxon>Embryophyta</taxon>
        <taxon>Tracheophyta</taxon>
        <taxon>Spermatophyta</taxon>
        <taxon>Magnoliopsida</taxon>
        <taxon>Liliopsida</taxon>
        <taxon>Poales</taxon>
        <taxon>Poaceae</taxon>
        <taxon>PACMAD clade</taxon>
        <taxon>Panicoideae</taxon>
        <taxon>Panicodae</taxon>
        <taxon>Paniceae</taxon>
        <taxon>Cenchrinae</taxon>
        <taxon>Setaria</taxon>
    </lineage>
</organism>
<sequence length="361" mass="37940">MAEEGKSSSGVRVCITGGAVFIGSWLMRKLLEKCYIVHATLRNTGGGGGRIWGGGGVGSWAAGEAGAAAQGAGEARGGVRGAGEAGVAARRGEGRAAAAEQLRLFEADLVGAATFAPAIAGCQFVFLVATPYGLEAASSKYKSTAEAAVDAVRAILRQCEESKTVRRVIHIASLAAASQLKEPDAGAGAYKDFISESCWTPFNVDYPLRSAHFDKYILSKLQSEQELLSYNAGESPAFEAVTLPLGLVAGDTVLRRAPETLEHAVSPVSRNELGFAFLRLLQRLLGSLPLVHVDDACDALVFCMERRASIAGRFLCAAAYPTSHDVAGHFASKFPHLDILEETEAVVVRAQRAEDKLGGDS</sequence>
<dbReference type="Gene3D" id="3.40.50.720">
    <property type="entry name" value="NAD(P)-binding Rossmann-like Domain"/>
    <property type="match status" value="2"/>
</dbReference>
<dbReference type="PANTHER" id="PTHR10366:SF738">
    <property type="entry name" value="NAD-DEPENDENT EPIMERASE_DEHYDRATASE DOMAIN-CONTAINING PROTEIN"/>
    <property type="match status" value="1"/>
</dbReference>
<keyword evidence="1" id="KW-0560">Oxidoreductase</keyword>
<dbReference type="InterPro" id="IPR050425">
    <property type="entry name" value="NAD(P)_dehydrat-like"/>
</dbReference>
<dbReference type="Pfam" id="PF01370">
    <property type="entry name" value="Epimerase"/>
    <property type="match status" value="1"/>
</dbReference>